<protein>
    <submittedName>
        <fullName evidence="3">Uncharacterized protein</fullName>
    </submittedName>
</protein>
<feature type="transmembrane region" description="Helical" evidence="2">
    <location>
        <begin position="20"/>
        <end position="38"/>
    </location>
</feature>
<keyword evidence="2" id="KW-0812">Transmembrane</keyword>
<evidence type="ECO:0000256" key="2">
    <source>
        <dbReference type="SAM" id="Phobius"/>
    </source>
</evidence>
<gene>
    <name evidence="3" type="ORF">EJ03DRAFT_84360</name>
</gene>
<evidence type="ECO:0000313" key="4">
    <source>
        <dbReference type="Proteomes" id="UP000799436"/>
    </source>
</evidence>
<evidence type="ECO:0000256" key="1">
    <source>
        <dbReference type="SAM" id="MobiDB-lite"/>
    </source>
</evidence>
<dbReference type="AlphaFoldDB" id="A0A6G1LB74"/>
<feature type="region of interest" description="Disordered" evidence="1">
    <location>
        <begin position="42"/>
        <end position="76"/>
    </location>
</feature>
<keyword evidence="2" id="KW-1133">Transmembrane helix</keyword>
<name>A0A6G1LB74_9PEZI</name>
<accession>A0A6G1LB74</accession>
<evidence type="ECO:0000313" key="3">
    <source>
        <dbReference type="EMBL" id="KAF2769819.1"/>
    </source>
</evidence>
<dbReference type="EMBL" id="ML995830">
    <property type="protein sequence ID" value="KAF2769819.1"/>
    <property type="molecule type" value="Genomic_DNA"/>
</dbReference>
<proteinExistence type="predicted"/>
<reference evidence="3" key="1">
    <citation type="journal article" date="2020" name="Stud. Mycol.">
        <title>101 Dothideomycetes genomes: a test case for predicting lifestyles and emergence of pathogens.</title>
        <authorList>
            <person name="Haridas S."/>
            <person name="Albert R."/>
            <person name="Binder M."/>
            <person name="Bloem J."/>
            <person name="Labutti K."/>
            <person name="Salamov A."/>
            <person name="Andreopoulos B."/>
            <person name="Baker S."/>
            <person name="Barry K."/>
            <person name="Bills G."/>
            <person name="Bluhm B."/>
            <person name="Cannon C."/>
            <person name="Castanera R."/>
            <person name="Culley D."/>
            <person name="Daum C."/>
            <person name="Ezra D."/>
            <person name="Gonzalez J."/>
            <person name="Henrissat B."/>
            <person name="Kuo A."/>
            <person name="Liang C."/>
            <person name="Lipzen A."/>
            <person name="Lutzoni F."/>
            <person name="Magnuson J."/>
            <person name="Mondo S."/>
            <person name="Nolan M."/>
            <person name="Ohm R."/>
            <person name="Pangilinan J."/>
            <person name="Park H.-J."/>
            <person name="Ramirez L."/>
            <person name="Alfaro M."/>
            <person name="Sun H."/>
            <person name="Tritt A."/>
            <person name="Yoshinaga Y."/>
            <person name="Zwiers L.-H."/>
            <person name="Turgeon B."/>
            <person name="Goodwin S."/>
            <person name="Spatafora J."/>
            <person name="Crous P."/>
            <person name="Grigoriev I."/>
        </authorList>
    </citation>
    <scope>NUCLEOTIDE SEQUENCE</scope>
    <source>
        <strain evidence="3">CBS 116005</strain>
    </source>
</reference>
<keyword evidence="2" id="KW-0472">Membrane</keyword>
<sequence length="76" mass="8348">MRLKDTAEVSRIRRPSERVLLILNVWIYHSILVGHSALAQHATPRPACDPGISSHPSRRTRLSDGLSSGTYDAAGE</sequence>
<keyword evidence="4" id="KW-1185">Reference proteome</keyword>
<organism evidence="3 4">
    <name type="scientific">Teratosphaeria nubilosa</name>
    <dbReference type="NCBI Taxonomy" id="161662"/>
    <lineage>
        <taxon>Eukaryota</taxon>
        <taxon>Fungi</taxon>
        <taxon>Dikarya</taxon>
        <taxon>Ascomycota</taxon>
        <taxon>Pezizomycotina</taxon>
        <taxon>Dothideomycetes</taxon>
        <taxon>Dothideomycetidae</taxon>
        <taxon>Mycosphaerellales</taxon>
        <taxon>Teratosphaeriaceae</taxon>
        <taxon>Teratosphaeria</taxon>
    </lineage>
</organism>
<dbReference type="Proteomes" id="UP000799436">
    <property type="component" value="Unassembled WGS sequence"/>
</dbReference>